<comment type="function">
    <text evidence="3">Catalyzes the transfer of the carbamoyl group from carbamoyl phosphate to the delta-amino group of N(2)-acetyl-L-ornithine to produce N(2)-acetyl-L-citrulline. This is a step in an alternative arginine biosynthesis pathway.</text>
</comment>
<dbReference type="EMBL" id="JAZDRO010000001">
    <property type="protein sequence ID" value="MEE2565710.1"/>
    <property type="molecule type" value="Genomic_DNA"/>
</dbReference>
<evidence type="ECO:0000313" key="7">
    <source>
        <dbReference type="Proteomes" id="UP001310692"/>
    </source>
</evidence>
<evidence type="ECO:0000259" key="5">
    <source>
        <dbReference type="Pfam" id="PF02729"/>
    </source>
</evidence>
<comment type="subcellular location">
    <subcellularLocation>
        <location evidence="3">Cytoplasm</location>
    </subcellularLocation>
</comment>
<dbReference type="PANTHER" id="PTHR45753">
    <property type="entry name" value="ORNITHINE CARBAMOYLTRANSFERASE, MITOCHONDRIAL"/>
    <property type="match status" value="1"/>
</dbReference>
<comment type="similarity">
    <text evidence="3">Belongs to the aspartate/ornithine carbamoyltransferase superfamily. AOTCase family.</text>
</comment>
<feature type="binding site" description="in other chain" evidence="3">
    <location>
        <begin position="168"/>
        <end position="171"/>
    </location>
    <ligand>
        <name>carbamoyl phosphate</name>
        <dbReference type="ChEBI" id="CHEBI:58228"/>
        <note>ligand shared between two neighboring subunits</note>
    </ligand>
</feature>
<feature type="site" description="Key residue in conferring substrate specificity for N-acetyl-L-ornithine versus N-succinyl-L-ornithine" evidence="3">
    <location>
        <position position="112"/>
    </location>
</feature>
<dbReference type="InterPro" id="IPR006132">
    <property type="entry name" value="Asp/Orn_carbamoyltranf_P-bd"/>
</dbReference>
<comment type="catalytic activity">
    <reaction evidence="3">
        <text>N(2)-acetyl-L-ornithine + carbamoyl phosphate = N(2)-acetyl-L-citrulline + phosphate + H(+)</text>
        <dbReference type="Rhea" id="RHEA:18609"/>
        <dbReference type="ChEBI" id="CHEBI:15378"/>
        <dbReference type="ChEBI" id="CHEBI:43474"/>
        <dbReference type="ChEBI" id="CHEBI:57805"/>
        <dbReference type="ChEBI" id="CHEBI:58228"/>
        <dbReference type="ChEBI" id="CHEBI:58765"/>
        <dbReference type="EC" id="2.1.3.9"/>
    </reaction>
</comment>
<keyword evidence="7" id="KW-1185">Reference proteome</keyword>
<dbReference type="InterPro" id="IPR043695">
    <property type="entry name" value="ArgF"/>
</dbReference>
<sequence length="357" mass="39496">MNGTRSYGRVFAFPLWPESGTEMRHFLSTADWSRTELQALLDRARALKAGASCASLQGQSIALLFFNPSLRTRTSFDIGARQLGGHAIVLDAKGATWPMEFSDGTIMDGDAEEHVREAARVLSRYVDLIAIRCFPKFENWQTEREDPMITAFARHATVPVINMETIVHPCQELALMLALQERLGSVKGKTFLLTWVPHPKPLNTAVANSAILIASKFGMNVRMLVPDPVYRLDDRYMDAAQRFAGEEGGSFEMTTDVEAAYSGADAVYAKSWGALPFYGNWGGEAQYRAKGAGFMIDEAKMAMTNNAVVSHCLPMRRNVKIADAVVDSPNFLGIEEAENRLHVQKAVMEALSHQSRS</sequence>
<keyword evidence="3" id="KW-0055">Arginine biosynthesis</keyword>
<dbReference type="NCBIfam" id="NF003384">
    <property type="entry name" value="PRK04523.1"/>
    <property type="match status" value="1"/>
</dbReference>
<dbReference type="HAMAP" id="MF_02234">
    <property type="entry name" value="AOTCase"/>
    <property type="match status" value="1"/>
</dbReference>
<evidence type="ECO:0000313" key="6">
    <source>
        <dbReference type="EMBL" id="MEE2565710.1"/>
    </source>
</evidence>
<keyword evidence="2 3" id="KW-0808">Transferase</keyword>
<comment type="pathway">
    <text evidence="3">Amino-acid biosynthesis; L-arginine biosynthesis.</text>
</comment>
<feature type="binding site" evidence="3">
    <location>
        <position position="97"/>
    </location>
    <ligand>
        <name>carbamoyl phosphate</name>
        <dbReference type="ChEBI" id="CHEBI:58228"/>
        <note>ligand shared between two neighboring subunits</note>
    </ligand>
</feature>
<comment type="subunit">
    <text evidence="3">Homotrimer.</text>
</comment>
<comment type="caution">
    <text evidence="6">The sequence shown here is derived from an EMBL/GenBank/DDBJ whole genome shotgun (WGS) entry which is preliminary data.</text>
</comment>
<feature type="binding site" description="in other chain" evidence="3">
    <location>
        <position position="340"/>
    </location>
    <ligand>
        <name>carbamoyl phosphate</name>
        <dbReference type="ChEBI" id="CHEBI:58228"/>
        <note>ligand shared between two neighboring subunits</note>
    </ligand>
</feature>
<dbReference type="EC" id="2.1.3.9" evidence="3"/>
<dbReference type="Pfam" id="PF00185">
    <property type="entry name" value="OTCace"/>
    <property type="match status" value="1"/>
</dbReference>
<dbReference type="PRINTS" id="PR00101">
    <property type="entry name" value="ATCASE"/>
</dbReference>
<feature type="binding site" evidence="3">
    <location>
        <position position="313"/>
    </location>
    <ligand>
        <name>N(2)-acetyl-L-ornithine</name>
        <dbReference type="ChEBI" id="CHEBI:57805"/>
    </ligand>
</feature>
<protein>
    <recommendedName>
        <fullName evidence="3">N-acetylornithine carbamoyltransferase</fullName>
        <ecNumber evidence="3">2.1.3.9</ecNumber>
    </recommendedName>
    <alternativeName>
        <fullName evidence="3">N-acetyl-L-ornithine transcarbamylase</fullName>
        <shortName evidence="3">AOTCase</shortName>
        <shortName evidence="3">Acetylornithine transcarbamylase</shortName>
    </alternativeName>
</protein>
<dbReference type="Pfam" id="PF02729">
    <property type="entry name" value="OTCace_N"/>
    <property type="match status" value="1"/>
</dbReference>
<feature type="domain" description="Aspartate/ornithine carbamoyltransferase carbamoyl-P binding" evidence="5">
    <location>
        <begin position="24"/>
        <end position="181"/>
    </location>
</feature>
<evidence type="ECO:0000256" key="3">
    <source>
        <dbReference type="HAMAP-Rule" id="MF_02234"/>
    </source>
</evidence>
<dbReference type="GO" id="GO:0043857">
    <property type="term" value="F:N-acetylornithine carbamoyltransferase activity"/>
    <property type="evidence" value="ECO:0007669"/>
    <property type="project" value="UniProtKB-EC"/>
</dbReference>
<organism evidence="6 7">
    <name type="scientific">Hyphobacterium marinum</name>
    <dbReference type="NCBI Taxonomy" id="3116574"/>
    <lineage>
        <taxon>Bacteria</taxon>
        <taxon>Pseudomonadati</taxon>
        <taxon>Pseudomonadota</taxon>
        <taxon>Alphaproteobacteria</taxon>
        <taxon>Maricaulales</taxon>
        <taxon>Maricaulaceae</taxon>
        <taxon>Hyphobacterium</taxon>
    </lineage>
</organism>
<evidence type="ECO:0000259" key="4">
    <source>
        <dbReference type="Pfam" id="PF00185"/>
    </source>
</evidence>
<evidence type="ECO:0000256" key="2">
    <source>
        <dbReference type="ARBA" id="ARBA00022679"/>
    </source>
</evidence>
<dbReference type="SUPFAM" id="SSF53671">
    <property type="entry name" value="Aspartate/ornithine carbamoyltransferase"/>
    <property type="match status" value="1"/>
</dbReference>
<dbReference type="InterPro" id="IPR006131">
    <property type="entry name" value="Asp_carbamoyltransf_Asp/Orn-bd"/>
</dbReference>
<dbReference type="PANTHER" id="PTHR45753:SF3">
    <property type="entry name" value="ORNITHINE TRANSCARBAMYLASE, MITOCHONDRIAL"/>
    <property type="match status" value="1"/>
</dbReference>
<dbReference type="PRINTS" id="PR00100">
    <property type="entry name" value="AOTCASE"/>
</dbReference>
<feature type="binding site" description="in other chain" evidence="3">
    <location>
        <position position="132"/>
    </location>
    <ligand>
        <name>carbamoyl phosphate</name>
        <dbReference type="ChEBI" id="CHEBI:58228"/>
        <note>ligand shared between two neighboring subunits</note>
    </ligand>
</feature>
<feature type="binding site" evidence="3">
    <location>
        <position position="164"/>
    </location>
    <ligand>
        <name>N(2)-acetyl-L-ornithine</name>
        <dbReference type="ChEBI" id="CHEBI:57805"/>
    </ligand>
</feature>
<keyword evidence="3" id="KW-0963">Cytoplasm</keyword>
<feature type="domain" description="Aspartate/ornithine carbamoyltransferase Asp/Orn-binding" evidence="4">
    <location>
        <begin position="204"/>
        <end position="350"/>
    </location>
</feature>
<evidence type="ECO:0000256" key="1">
    <source>
        <dbReference type="ARBA" id="ARBA00003822"/>
    </source>
</evidence>
<feature type="modified residue" description="N6-carboxylysine" evidence="3">
    <location>
        <position position="320"/>
    </location>
</feature>
<dbReference type="InterPro" id="IPR036901">
    <property type="entry name" value="Asp/Orn_carbamoylTrfase_sf"/>
</dbReference>
<comment type="function">
    <text evidence="1">Reversibly catalyzes the transfer of the carbamoyl group from carbamoyl phosphate (CP) to the N(epsilon) atom of ornithine (ORN) to produce L-citrulline.</text>
</comment>
<dbReference type="InterPro" id="IPR006130">
    <property type="entry name" value="Asp/Orn_carbamoylTrfase"/>
</dbReference>
<feature type="binding site" description="in other chain" evidence="3">
    <location>
        <begin position="312"/>
        <end position="313"/>
    </location>
    <ligand>
        <name>carbamoyl phosphate</name>
        <dbReference type="ChEBI" id="CHEBI:58228"/>
        <note>ligand shared between two neighboring subunits</note>
    </ligand>
</feature>
<keyword evidence="3" id="KW-0028">Amino-acid biosynthesis</keyword>
<gene>
    <name evidence="3" type="primary">argF'</name>
    <name evidence="6" type="ORF">V0U35_03380</name>
</gene>
<reference evidence="6 7" key="1">
    <citation type="submission" date="2024-01" db="EMBL/GenBank/DDBJ databases">
        <title>Hyphobacterium bacterium isolated from marine sediment.</title>
        <authorList>
            <person name="Zhao S."/>
        </authorList>
    </citation>
    <scope>NUCLEOTIDE SEQUENCE [LARGE SCALE GENOMIC DNA]</scope>
    <source>
        <strain evidence="6 7">Y60-23</strain>
    </source>
</reference>
<dbReference type="Gene3D" id="3.40.50.1370">
    <property type="entry name" value="Aspartate/ornithine carbamoyltransferase"/>
    <property type="match status" value="2"/>
</dbReference>
<feature type="binding site" description="in other chain" evidence="3">
    <location>
        <begin position="69"/>
        <end position="72"/>
    </location>
    <ligand>
        <name>carbamoyl phosphate</name>
        <dbReference type="ChEBI" id="CHEBI:58228"/>
        <note>ligand shared between two neighboring subunits</note>
    </ligand>
</feature>
<accession>A0ABU7LXI7</accession>
<feature type="binding site" evidence="3">
    <location>
        <position position="270"/>
    </location>
    <ligand>
        <name>N(2)-acetyl-L-ornithine</name>
        <dbReference type="ChEBI" id="CHEBI:57805"/>
    </ligand>
</feature>
<name>A0ABU7LXI7_9PROT</name>
<proteinExistence type="inferred from homology"/>
<dbReference type="Proteomes" id="UP001310692">
    <property type="component" value="Unassembled WGS sequence"/>
</dbReference>